<gene>
    <name evidence="1" type="ORF">V2W30_01430</name>
</gene>
<dbReference type="EMBL" id="CP146022">
    <property type="protein sequence ID" value="WWQ62159.1"/>
    <property type="molecule type" value="Genomic_DNA"/>
</dbReference>
<organism evidence="1 2">
    <name type="scientific">Streptomyces citrinus</name>
    <dbReference type="NCBI Taxonomy" id="3118173"/>
    <lineage>
        <taxon>Bacteria</taxon>
        <taxon>Bacillati</taxon>
        <taxon>Actinomycetota</taxon>
        <taxon>Actinomycetes</taxon>
        <taxon>Kitasatosporales</taxon>
        <taxon>Streptomycetaceae</taxon>
        <taxon>Streptomyces</taxon>
    </lineage>
</organism>
<protein>
    <submittedName>
        <fullName evidence="1">Uncharacterized protein</fullName>
    </submittedName>
</protein>
<keyword evidence="2" id="KW-1185">Reference proteome</keyword>
<dbReference type="Proteomes" id="UP001432251">
    <property type="component" value="Chromosome"/>
</dbReference>
<name>A0ACD5A4X7_9ACTN</name>
<evidence type="ECO:0000313" key="2">
    <source>
        <dbReference type="Proteomes" id="UP001432251"/>
    </source>
</evidence>
<evidence type="ECO:0000313" key="1">
    <source>
        <dbReference type="EMBL" id="WWQ62159.1"/>
    </source>
</evidence>
<reference evidence="1" key="1">
    <citation type="journal article" date="2025" name="Int. J. Syst. Evol. Microbiol.">
        <title>Streptomyces citrinus sp. nov., with yellow diffusible pigment.</title>
        <authorList>
            <person name="He Y."/>
            <person name="Yang E."/>
            <person name="Xu J."/>
            <person name="Sun Y."/>
            <person name="Sun L."/>
        </authorList>
    </citation>
    <scope>NUCLEOTIDE SEQUENCE</scope>
    <source>
        <strain evidence="1">Q6</strain>
    </source>
</reference>
<sequence>MPGGLVGGLVGTPDSEIVSVTVDLALFAVLFTDGMQVAFPGLRAHWKNPACPWACRWPSSAGRW</sequence>
<proteinExistence type="predicted"/>
<accession>A0ACD5A4X7</accession>